<dbReference type="AlphaFoldDB" id="A0AAE3QG50"/>
<organism evidence="1 2">
    <name type="scientific">Ferirhizobium litorale</name>
    <dbReference type="NCBI Taxonomy" id="2927786"/>
    <lineage>
        <taxon>Bacteria</taxon>
        <taxon>Pseudomonadati</taxon>
        <taxon>Pseudomonadota</taxon>
        <taxon>Alphaproteobacteria</taxon>
        <taxon>Hyphomicrobiales</taxon>
        <taxon>Rhizobiaceae</taxon>
        <taxon>Ferirhizobium</taxon>
    </lineage>
</organism>
<dbReference type="EMBL" id="JALDYZ010000007">
    <property type="protein sequence ID" value="MDI7923288.1"/>
    <property type="molecule type" value="Genomic_DNA"/>
</dbReference>
<dbReference type="PIRSF" id="PIRSF028291">
    <property type="entry name" value="UCP028291"/>
    <property type="match status" value="1"/>
</dbReference>
<evidence type="ECO:0000313" key="2">
    <source>
        <dbReference type="Proteomes" id="UP001161580"/>
    </source>
</evidence>
<gene>
    <name evidence="1" type="ORF">MRS75_14480</name>
</gene>
<dbReference type="Pfam" id="PF09981">
    <property type="entry name" value="DUF2218"/>
    <property type="match status" value="1"/>
</dbReference>
<protein>
    <submittedName>
        <fullName evidence="1">DUF2218 domain-containing protein</fullName>
    </submittedName>
</protein>
<keyword evidence="2" id="KW-1185">Reference proteome</keyword>
<dbReference type="Proteomes" id="UP001161580">
    <property type="component" value="Unassembled WGS sequence"/>
</dbReference>
<proteinExistence type="predicted"/>
<reference evidence="1" key="1">
    <citation type="submission" date="2022-03" db="EMBL/GenBank/DDBJ databases">
        <title>Fererhizobium litorale gen. nov., sp. nov., isolated from sandy sediments of the Sea of Japan seashore.</title>
        <authorList>
            <person name="Romanenko L."/>
            <person name="Kurilenko V."/>
            <person name="Otstavnykh N."/>
            <person name="Svetashev V."/>
            <person name="Tekutyeva L."/>
            <person name="Isaeva M."/>
            <person name="Mikhailov V."/>
        </authorList>
    </citation>
    <scope>NUCLEOTIDE SEQUENCE</scope>
    <source>
        <strain evidence="1">KMM 9576</strain>
    </source>
</reference>
<dbReference type="Gene3D" id="3.30.310.50">
    <property type="entry name" value="Alpha-D-phosphohexomutase, C-terminal domain"/>
    <property type="match status" value="1"/>
</dbReference>
<comment type="caution">
    <text evidence="1">The sequence shown here is derived from an EMBL/GenBank/DDBJ whole genome shotgun (WGS) entry which is preliminary data.</text>
</comment>
<dbReference type="InterPro" id="IPR014543">
    <property type="entry name" value="UCP028291"/>
</dbReference>
<sequence>MYVSRVEVTTEHASRYLQQLCKHWSHKFAVVFDAHSGRVPFNDHTQATFSANASTLAIELTTDEEDGGMRMQMVIADHLKRFAFREELRFFWQPA</sequence>
<name>A0AAE3QG50_9HYPH</name>
<evidence type="ECO:0000313" key="1">
    <source>
        <dbReference type="EMBL" id="MDI7923288.1"/>
    </source>
</evidence>
<accession>A0AAE3QG50</accession>
<dbReference type="RefSeq" id="WP_311787369.1">
    <property type="nucleotide sequence ID" value="NZ_JALDYY010000009.1"/>
</dbReference>